<evidence type="ECO:0000256" key="2">
    <source>
        <dbReference type="ARBA" id="ARBA00022676"/>
    </source>
</evidence>
<comment type="catalytic activity">
    <reaction evidence="5">
        <text>glucuronate acceptor + UDP-alpha-D-glucuronate = acceptor beta-D-glucuronoside + UDP + H(+)</text>
        <dbReference type="Rhea" id="RHEA:21032"/>
        <dbReference type="ChEBI" id="CHEBI:15378"/>
        <dbReference type="ChEBI" id="CHEBI:58052"/>
        <dbReference type="ChEBI" id="CHEBI:58223"/>
        <dbReference type="ChEBI" id="CHEBI:132367"/>
        <dbReference type="ChEBI" id="CHEBI:132368"/>
        <dbReference type="EC" id="2.4.1.17"/>
    </reaction>
</comment>
<dbReference type="PROSITE" id="PS00375">
    <property type="entry name" value="UDPGT"/>
    <property type="match status" value="1"/>
</dbReference>
<dbReference type="PANTHER" id="PTHR48043:SF145">
    <property type="entry name" value="FI06409P-RELATED"/>
    <property type="match status" value="1"/>
</dbReference>
<dbReference type="GO" id="GO:0016020">
    <property type="term" value="C:membrane"/>
    <property type="evidence" value="ECO:0007669"/>
    <property type="project" value="UniProtKB-SubCell"/>
</dbReference>
<organism evidence="6 7">
    <name type="scientific">Pomacea canaliculata</name>
    <name type="common">Golden apple snail</name>
    <dbReference type="NCBI Taxonomy" id="400727"/>
    <lineage>
        <taxon>Eukaryota</taxon>
        <taxon>Metazoa</taxon>
        <taxon>Spiralia</taxon>
        <taxon>Lophotrochozoa</taxon>
        <taxon>Mollusca</taxon>
        <taxon>Gastropoda</taxon>
        <taxon>Caenogastropoda</taxon>
        <taxon>Architaenioglossa</taxon>
        <taxon>Ampullarioidea</taxon>
        <taxon>Ampullariidae</taxon>
        <taxon>Pomacea</taxon>
    </lineage>
</organism>
<evidence type="ECO:0000256" key="3">
    <source>
        <dbReference type="ARBA" id="ARBA00022679"/>
    </source>
</evidence>
<comment type="caution">
    <text evidence="6">The sequence shown here is derived from an EMBL/GenBank/DDBJ whole genome shotgun (WGS) entry which is preliminary data.</text>
</comment>
<accession>A0A2T7PXZ4</accession>
<keyword evidence="5" id="KW-0732">Signal</keyword>
<dbReference type="OrthoDB" id="6072202at2759"/>
<comment type="similarity">
    <text evidence="1 4">Belongs to the UDP-glycosyltransferase family.</text>
</comment>
<evidence type="ECO:0000313" key="6">
    <source>
        <dbReference type="EMBL" id="PVD38301.1"/>
    </source>
</evidence>
<dbReference type="FunFam" id="3.40.50.2000:FF:000021">
    <property type="entry name" value="UDP-glucuronosyltransferase"/>
    <property type="match status" value="1"/>
</dbReference>
<dbReference type="GO" id="GO:0015020">
    <property type="term" value="F:glucuronosyltransferase activity"/>
    <property type="evidence" value="ECO:0007669"/>
    <property type="project" value="UniProtKB-EC"/>
</dbReference>
<gene>
    <name evidence="6" type="ORF">C0Q70_00913</name>
</gene>
<name>A0A2T7PXZ4_POMCA</name>
<dbReference type="SUPFAM" id="SSF53756">
    <property type="entry name" value="UDP-Glycosyltransferase/glycogen phosphorylase"/>
    <property type="match status" value="1"/>
</dbReference>
<comment type="subcellular location">
    <subcellularLocation>
        <location evidence="5">Membrane</location>
        <topology evidence="5">Single-pass membrane protein</topology>
    </subcellularLocation>
</comment>
<dbReference type="Gene3D" id="3.40.50.2000">
    <property type="entry name" value="Glycogen Phosphorylase B"/>
    <property type="match status" value="2"/>
</dbReference>
<dbReference type="PANTHER" id="PTHR48043">
    <property type="entry name" value="EG:EG0003.4 PROTEIN-RELATED"/>
    <property type="match status" value="1"/>
</dbReference>
<dbReference type="CDD" id="cd03784">
    <property type="entry name" value="GT1_Gtf-like"/>
    <property type="match status" value="1"/>
</dbReference>
<keyword evidence="3 4" id="KW-0808">Transferase</keyword>
<evidence type="ECO:0000313" key="7">
    <source>
        <dbReference type="Proteomes" id="UP000245119"/>
    </source>
</evidence>
<proteinExistence type="inferred from homology"/>
<dbReference type="AlphaFoldDB" id="A0A2T7PXZ4"/>
<feature type="signal peptide" evidence="5">
    <location>
        <begin position="1"/>
        <end position="22"/>
    </location>
</feature>
<dbReference type="Proteomes" id="UP000245119">
    <property type="component" value="Linkage Group LG1"/>
</dbReference>
<evidence type="ECO:0000256" key="4">
    <source>
        <dbReference type="RuleBase" id="RU003718"/>
    </source>
</evidence>
<feature type="chain" id="PRO_5015370250" description="UDP-glucuronosyltransferase" evidence="5">
    <location>
        <begin position="23"/>
        <end position="448"/>
    </location>
</feature>
<keyword evidence="7" id="KW-1185">Reference proteome</keyword>
<sequence>MIPRCLLWWMPALLLTWTSCNASPGKRLVFIPMPYFSHTNYLTNVARSVSKLGHQVWITMPVYLAERSVLVTSGLQIIHYETDPDIEQRTVSVFSDNYFRGERENYEGFLRQTRENADILLRNSTFLDVIRRIDPDLIVIDNVPMMYILAIIPYRLGKPFAFSGSAYDPISIGVPFVPACTPQMLLPYSDKMTFFQRLATTTLWLLQLLYNPSLPDDAVATYAPEMPLIPLRSLVTRAEIYLVEMDIVLDYPKPSVPNVKFIGGAAAGPAKPLPPEFKSFMDEAMEGVVVVSFGSYVLDVPAVISNKLLAVFRKLPMRVVFRMNLTSPDPSKILTAAWLPQNDLLGHPNTRVFVSHCGKNGQYEALYHAVPVVATPLFADQPYNAERMRVKGMAEVLDLRTQAPKTWKPPSCVWPRNRATNRPWSPLPSYFASSTKCRWRRLLPGLIT</sequence>
<keyword evidence="2 4" id="KW-0328">Glycosyltransferase</keyword>
<dbReference type="EC" id="2.4.1.17" evidence="5"/>
<evidence type="ECO:0000256" key="5">
    <source>
        <dbReference type="RuleBase" id="RU362059"/>
    </source>
</evidence>
<dbReference type="InterPro" id="IPR050271">
    <property type="entry name" value="UDP-glycosyltransferase"/>
</dbReference>
<dbReference type="InterPro" id="IPR002213">
    <property type="entry name" value="UDP_glucos_trans"/>
</dbReference>
<dbReference type="EMBL" id="PZQS01000001">
    <property type="protein sequence ID" value="PVD38301.1"/>
    <property type="molecule type" value="Genomic_DNA"/>
</dbReference>
<protein>
    <recommendedName>
        <fullName evidence="5">UDP-glucuronosyltransferase</fullName>
        <ecNumber evidence="5">2.4.1.17</ecNumber>
    </recommendedName>
</protein>
<evidence type="ECO:0000256" key="1">
    <source>
        <dbReference type="ARBA" id="ARBA00009995"/>
    </source>
</evidence>
<dbReference type="InterPro" id="IPR035595">
    <property type="entry name" value="UDP_glycos_trans_CS"/>
</dbReference>
<reference evidence="6 7" key="1">
    <citation type="submission" date="2018-04" db="EMBL/GenBank/DDBJ databases">
        <title>The genome of golden apple snail Pomacea canaliculata provides insight into stress tolerance and invasive adaptation.</title>
        <authorList>
            <person name="Liu C."/>
            <person name="Liu B."/>
            <person name="Ren Y."/>
            <person name="Zhang Y."/>
            <person name="Wang H."/>
            <person name="Li S."/>
            <person name="Jiang F."/>
            <person name="Yin L."/>
            <person name="Zhang G."/>
            <person name="Qian W."/>
            <person name="Fan W."/>
        </authorList>
    </citation>
    <scope>NUCLEOTIDE SEQUENCE [LARGE SCALE GENOMIC DNA]</scope>
    <source>
        <strain evidence="6">SZHN2017</strain>
        <tissue evidence="6">Muscle</tissue>
    </source>
</reference>
<dbReference type="PROSITE" id="PS51257">
    <property type="entry name" value="PROKAR_LIPOPROTEIN"/>
    <property type="match status" value="1"/>
</dbReference>
<dbReference type="Pfam" id="PF00201">
    <property type="entry name" value="UDPGT"/>
    <property type="match status" value="1"/>
</dbReference>